<dbReference type="Pfam" id="PF02878">
    <property type="entry name" value="PGM_PMM_I"/>
    <property type="match status" value="1"/>
</dbReference>
<dbReference type="Proteomes" id="UP000810252">
    <property type="component" value="Unassembled WGS sequence"/>
</dbReference>
<dbReference type="GO" id="GO:0016868">
    <property type="term" value="F:intramolecular phosphotransferase activity"/>
    <property type="evidence" value="ECO:0007669"/>
    <property type="project" value="InterPro"/>
</dbReference>
<evidence type="ECO:0000256" key="4">
    <source>
        <dbReference type="ARBA" id="ARBA00022723"/>
    </source>
</evidence>
<dbReference type="InterPro" id="IPR005841">
    <property type="entry name" value="Alpha-D-phosphohexomutase_SF"/>
</dbReference>
<accession>A0A9D9EK46</accession>
<gene>
    <name evidence="12" type="ORF">IAC29_06650</name>
</gene>
<comment type="similarity">
    <text evidence="2 7">Belongs to the phosphohexose mutase family.</text>
</comment>
<feature type="domain" description="Alpha-D-phosphohexomutase alpha/beta/alpha" evidence="9">
    <location>
        <begin position="3"/>
        <end position="117"/>
    </location>
</feature>
<keyword evidence="3" id="KW-0597">Phosphoprotein</keyword>
<evidence type="ECO:0000256" key="2">
    <source>
        <dbReference type="ARBA" id="ARBA00010231"/>
    </source>
</evidence>
<evidence type="ECO:0000259" key="8">
    <source>
        <dbReference type="Pfam" id="PF00408"/>
    </source>
</evidence>
<dbReference type="PROSITE" id="PS00710">
    <property type="entry name" value="PGM_PMM"/>
    <property type="match status" value="1"/>
</dbReference>
<dbReference type="GO" id="GO:0000287">
    <property type="term" value="F:magnesium ion binding"/>
    <property type="evidence" value="ECO:0007669"/>
    <property type="project" value="InterPro"/>
</dbReference>
<dbReference type="SUPFAM" id="SSF53738">
    <property type="entry name" value="Phosphoglucomutase, first 3 domains"/>
    <property type="match status" value="3"/>
</dbReference>
<dbReference type="InterPro" id="IPR005844">
    <property type="entry name" value="A-D-PHexomutase_a/b/a-I"/>
</dbReference>
<evidence type="ECO:0000256" key="7">
    <source>
        <dbReference type="RuleBase" id="RU004326"/>
    </source>
</evidence>
<dbReference type="Gene3D" id="3.30.310.50">
    <property type="entry name" value="Alpha-D-phosphohexomutase, C-terminal domain"/>
    <property type="match status" value="1"/>
</dbReference>
<reference evidence="12" key="2">
    <citation type="journal article" date="2021" name="PeerJ">
        <title>Extensive microbial diversity within the chicken gut microbiome revealed by metagenomics and culture.</title>
        <authorList>
            <person name="Gilroy R."/>
            <person name="Ravi A."/>
            <person name="Getino M."/>
            <person name="Pursley I."/>
            <person name="Horton D.L."/>
            <person name="Alikhan N.F."/>
            <person name="Baker D."/>
            <person name="Gharbi K."/>
            <person name="Hall N."/>
            <person name="Watson M."/>
            <person name="Adriaenssens E.M."/>
            <person name="Foster-Nyarko E."/>
            <person name="Jarju S."/>
            <person name="Secka A."/>
            <person name="Antonio M."/>
            <person name="Oren A."/>
            <person name="Chaudhuri R.R."/>
            <person name="La Ragione R."/>
            <person name="Hildebrand F."/>
            <person name="Pallen M.J."/>
        </authorList>
    </citation>
    <scope>NUCLEOTIDE SEQUENCE</scope>
    <source>
        <strain evidence="12">20514</strain>
    </source>
</reference>
<evidence type="ECO:0000313" key="12">
    <source>
        <dbReference type="EMBL" id="MBO8448933.1"/>
    </source>
</evidence>
<dbReference type="PANTHER" id="PTHR43771">
    <property type="entry name" value="PHOSPHOMANNOMUTASE"/>
    <property type="match status" value="1"/>
</dbReference>
<protein>
    <submittedName>
        <fullName evidence="12">Phosphomannomutase/phosphoglucomutase</fullName>
    </submittedName>
</protein>
<dbReference type="InterPro" id="IPR005846">
    <property type="entry name" value="A-D-PHexomutase_a/b/a-III"/>
</dbReference>
<evidence type="ECO:0000256" key="1">
    <source>
        <dbReference type="ARBA" id="ARBA00001946"/>
    </source>
</evidence>
<comment type="caution">
    <text evidence="12">The sequence shown here is derived from an EMBL/GenBank/DDBJ whole genome shotgun (WGS) entry which is preliminary data.</text>
</comment>
<feature type="domain" description="Alpha-D-phosphohexomutase alpha/beta/alpha" evidence="10">
    <location>
        <begin position="153"/>
        <end position="244"/>
    </location>
</feature>
<feature type="domain" description="Alpha-D-phosphohexomutase alpha/beta/alpha" evidence="11">
    <location>
        <begin position="249"/>
        <end position="356"/>
    </location>
</feature>
<dbReference type="InterPro" id="IPR016055">
    <property type="entry name" value="A-D-PHexomutase_a/b/a-I/II/III"/>
</dbReference>
<keyword evidence="4 7" id="KW-0479">Metal-binding</keyword>
<dbReference type="CDD" id="cd03089">
    <property type="entry name" value="PMM_PGM"/>
    <property type="match status" value="1"/>
</dbReference>
<dbReference type="InterPro" id="IPR005845">
    <property type="entry name" value="A-D-PHexomutase_a/b/a-II"/>
</dbReference>
<dbReference type="Pfam" id="PF02880">
    <property type="entry name" value="PGM_PMM_III"/>
    <property type="match status" value="1"/>
</dbReference>
<dbReference type="Gene3D" id="3.40.120.10">
    <property type="entry name" value="Alpha-D-Glucose-1,6-Bisphosphate, subunit A, domain 3"/>
    <property type="match status" value="3"/>
</dbReference>
<evidence type="ECO:0000313" key="13">
    <source>
        <dbReference type="Proteomes" id="UP000810252"/>
    </source>
</evidence>
<evidence type="ECO:0000259" key="11">
    <source>
        <dbReference type="Pfam" id="PF02880"/>
    </source>
</evidence>
<dbReference type="Pfam" id="PF00408">
    <property type="entry name" value="PGM_PMM_IV"/>
    <property type="match status" value="1"/>
</dbReference>
<comment type="cofactor">
    <cofactor evidence="1">
        <name>Mg(2+)</name>
        <dbReference type="ChEBI" id="CHEBI:18420"/>
    </cofactor>
</comment>
<dbReference type="AlphaFoldDB" id="A0A9D9EK46"/>
<evidence type="ECO:0000256" key="3">
    <source>
        <dbReference type="ARBA" id="ARBA00022553"/>
    </source>
</evidence>
<dbReference type="Pfam" id="PF02879">
    <property type="entry name" value="PGM_PMM_II"/>
    <property type="match status" value="1"/>
</dbReference>
<feature type="domain" description="Alpha-D-phosphohexomutase C-terminal" evidence="8">
    <location>
        <begin position="367"/>
        <end position="441"/>
    </location>
</feature>
<dbReference type="SUPFAM" id="SSF55957">
    <property type="entry name" value="Phosphoglucomutase, C-terminal domain"/>
    <property type="match status" value="1"/>
</dbReference>
<dbReference type="EMBL" id="JADIMQ010000094">
    <property type="protein sequence ID" value="MBO8448933.1"/>
    <property type="molecule type" value="Genomic_DNA"/>
</dbReference>
<proteinExistence type="inferred from homology"/>
<evidence type="ECO:0000256" key="5">
    <source>
        <dbReference type="ARBA" id="ARBA00022842"/>
    </source>
</evidence>
<dbReference type="InterPro" id="IPR016066">
    <property type="entry name" value="A-D-PHexomutase_CS"/>
</dbReference>
<evidence type="ECO:0000256" key="6">
    <source>
        <dbReference type="ARBA" id="ARBA00023235"/>
    </source>
</evidence>
<keyword evidence="5 7" id="KW-0460">Magnesium</keyword>
<dbReference type="PRINTS" id="PR00509">
    <property type="entry name" value="PGMPMM"/>
</dbReference>
<evidence type="ECO:0000259" key="9">
    <source>
        <dbReference type="Pfam" id="PF02878"/>
    </source>
</evidence>
<dbReference type="PANTHER" id="PTHR43771:SF1">
    <property type="entry name" value="PHOSPHOMANNOMUTASE"/>
    <property type="match status" value="1"/>
</dbReference>
<sequence>MGAFHAYDIRGIYNVDFDKDTAYRVGYFIPGLLGAGKVLVGRDCRVSSPEIHEALVSGVTDAGADVYDLGLSTTPLVYFGTARYGFRASVQITASHNPAVYNGMKVSMENALPVGLDNGLGQIKEWIDEGRPCVPASRKGSVYPMDIRKEYLEFLKGYREDYSGLKIAFDLSNGMATLFARDLFGDGPSYIFDTMDGSFPNHEPNPLVPANVVALKNLVRETRADIGVIYDGDADRVMFVDENGDFISPDLMIAVLGHYFLEGRGEKGIVLQDIRSSKAVGEYLVPMGAEMSTWKVGRAFAARKLRELDGIFGGELAGHYYFRDFFYSDSGLLASILILDVVARMKRKGISVSGLISRIARYRNSGEINFRLEDKQGAMDAVRDYFTALEKPSAMMDFDGYRVEFEDWWFNIRPSNTEPYLRFICEAVSDDLLAEKVSAVRKLLSEKFGAVQEG</sequence>
<dbReference type="InterPro" id="IPR036900">
    <property type="entry name" value="A-D-PHexomutase_C_sf"/>
</dbReference>
<reference evidence="12" key="1">
    <citation type="submission" date="2020-10" db="EMBL/GenBank/DDBJ databases">
        <authorList>
            <person name="Gilroy R."/>
        </authorList>
    </citation>
    <scope>NUCLEOTIDE SEQUENCE</scope>
    <source>
        <strain evidence="12">20514</strain>
    </source>
</reference>
<organism evidence="12 13">
    <name type="scientific">Candidatus Cryptobacteroides merdigallinarum</name>
    <dbReference type="NCBI Taxonomy" id="2840770"/>
    <lineage>
        <taxon>Bacteria</taxon>
        <taxon>Pseudomonadati</taxon>
        <taxon>Bacteroidota</taxon>
        <taxon>Bacteroidia</taxon>
        <taxon>Bacteroidales</taxon>
        <taxon>Candidatus Cryptobacteroides</taxon>
    </lineage>
</organism>
<evidence type="ECO:0000259" key="10">
    <source>
        <dbReference type="Pfam" id="PF02879"/>
    </source>
</evidence>
<dbReference type="InterPro" id="IPR005843">
    <property type="entry name" value="A-D-PHexomutase_C"/>
</dbReference>
<name>A0A9D9EK46_9BACT</name>
<dbReference type="GO" id="GO:0005975">
    <property type="term" value="P:carbohydrate metabolic process"/>
    <property type="evidence" value="ECO:0007669"/>
    <property type="project" value="InterPro"/>
</dbReference>
<keyword evidence="6" id="KW-0413">Isomerase</keyword>